<dbReference type="EMBL" id="KB454494">
    <property type="protein sequence ID" value="EME31062.1"/>
    <property type="molecule type" value="Genomic_DNA"/>
</dbReference>
<dbReference type="InterPro" id="IPR027417">
    <property type="entry name" value="P-loop_NTPase"/>
</dbReference>
<protein>
    <submittedName>
        <fullName evidence="1">Archaeal ATPase</fullName>
    </submittedName>
</protein>
<organism evidence="1 2">
    <name type="scientific">Galdieria sulphuraria</name>
    <name type="common">Red alga</name>
    <dbReference type="NCBI Taxonomy" id="130081"/>
    <lineage>
        <taxon>Eukaryota</taxon>
        <taxon>Rhodophyta</taxon>
        <taxon>Bangiophyceae</taxon>
        <taxon>Galdieriales</taxon>
        <taxon>Galdieriaceae</taxon>
        <taxon>Galdieria</taxon>
    </lineage>
</organism>
<accession>M2XLK1</accession>
<dbReference type="SUPFAM" id="SSF52540">
    <property type="entry name" value="P-loop containing nucleoside triphosphate hydrolases"/>
    <property type="match status" value="1"/>
</dbReference>
<sequence length="743" mass="86070">MSSEFEPETVYDMVVVHRENDVRVVTLQLFQLYTLRKLGPPFKPVIPFGPHLFGSGKTKFIQSYLELVNNMGESALIGLDYVCESEKANRRGFLEKLKRASVLYADLRQLKPTDPKEFLRNLKWAVYYLLIKAAHSQVGAEILSKKEAFEKVDMEPSNLVPLLRDILRIPSDQYLLIAFDEVGVLDESLDEFHFKRTHDGRVRPYNDFFGIISQLCEEPDLFFIVVGKSEGLNIYNYVASVSRVQLVFIPLSPLEKHSIVEHLEKSSSFLFTRSPKVSEILCHKDFSTSELAELLLELTGGVPGLLVRAISYLLLYKSSNNNFLLSKETFLIIMNSFLVTNYCVATFLPRLISLSEQRKRLLRMLTLLSLYRIRFDFDETVQISSNSDVFLFDLVTDMCLYRRLVIEPDRNERYEVLIPKLLIEYIDQGLKDDRLEWLLLQTLKSQSMEFFYESKCRILEGLIATLFYLHFSRHPTNSSMFSTLGQLSRVWNEMNLQFSSESAAYYMKSIHYTRTVSGTERMTFGSKMKWERIMKEMLEFEKIYIPFHSTSHSPDILFKLHGRTNEKNLMIVGIACKGRWSRNGIRWNEILEEAHKFLKPVHDQVLTSHPTWHCMLIIMSTKLATNVSEDLNHSSRCYSFGDSVGEFLIPHNCELVILSEADVENFIGKDILSNLRNAFKSVDNPHSRNIGISTLQEIVLSLSKNIKEYLVLISENFSKDRHFQKSSEIGGCFIRHCQKLYQT</sequence>
<dbReference type="AlphaFoldDB" id="M2XLK1"/>
<reference evidence="2" key="1">
    <citation type="journal article" date="2013" name="Science">
        <title>Gene transfer from bacteria and archaea facilitated evolution of an extremophilic eukaryote.</title>
        <authorList>
            <person name="Schonknecht G."/>
            <person name="Chen W.H."/>
            <person name="Ternes C.M."/>
            <person name="Barbier G.G."/>
            <person name="Shrestha R.P."/>
            <person name="Stanke M."/>
            <person name="Brautigam A."/>
            <person name="Baker B.J."/>
            <person name="Banfield J.F."/>
            <person name="Garavito R.M."/>
            <person name="Carr K."/>
            <person name="Wilkerson C."/>
            <person name="Rensing S.A."/>
            <person name="Gagneul D."/>
            <person name="Dickenson N.E."/>
            <person name="Oesterhelt C."/>
            <person name="Lercher M.J."/>
            <person name="Weber A.P."/>
        </authorList>
    </citation>
    <scope>NUCLEOTIDE SEQUENCE [LARGE SCALE GENOMIC DNA]</scope>
    <source>
        <strain evidence="2">074W</strain>
    </source>
</reference>
<dbReference type="Gramene" id="EME31062">
    <property type="protein sequence ID" value="EME31062"/>
    <property type="gene ID" value="Gasu_15690"/>
</dbReference>
<evidence type="ECO:0000313" key="1">
    <source>
        <dbReference type="EMBL" id="EME31062.1"/>
    </source>
</evidence>
<dbReference type="Proteomes" id="UP000030680">
    <property type="component" value="Unassembled WGS sequence"/>
</dbReference>
<dbReference type="RefSeq" id="XP_005707582.1">
    <property type="nucleotide sequence ID" value="XM_005707525.1"/>
</dbReference>
<proteinExistence type="predicted"/>
<evidence type="ECO:0000313" key="2">
    <source>
        <dbReference type="Proteomes" id="UP000030680"/>
    </source>
</evidence>
<gene>
    <name evidence="1" type="ORF">Gasu_15690</name>
</gene>
<dbReference type="GeneID" id="17089746"/>
<keyword evidence="2" id="KW-1185">Reference proteome</keyword>
<dbReference type="KEGG" id="gsl:Gasu_15690"/>
<name>M2XLK1_GALSU</name>